<keyword evidence="2" id="KW-1185">Reference proteome</keyword>
<sequence>MSDSPFNFKVLSSSEVTPMATPDNLSSVSSAFASFSPSVLDVAAAGLTAPHGTTPLRNSIEQITAPTLDTDLQQENFTAKKRPLFGRSKSDAVQRRDIEDIVLILRRRPGAISELGFERIARNNSLEVFKDDIDGGKRISLGGRIILIDVDLLLPANKVTKVALSLASMLNAQSSAAQARSDALLLADLQAATLDAFARNVERLARHDKLSTNQIDNFQVLDRLHKDALQRIYEYEVDAGIDAENMGHGSPAVDDVGVLGLSIWYWNGRHKISESLPESERKRYRVIVEIGESGRIGGGWGVVQNNTLIGEQVATSDGEINWQEPDYSNLEDQATGFVLKLDPPVPIPYYDAAILDPEGEAEIETIPTFNGSKDTAVFAKRPVYDSRGQSVEYVFSLTSTRVAEMRKIEEVYISHPRQIFSVFEILRQSIRMRALIHSVFKPNFLIPRSAVSTDLPSTLVELVSSLDHRAQTESTPKAKTPPTKISVTLTTPYGHVPRVTVIIPTTDYTAVDGQPRLTSFAIEVQRGGKIGVARLIVNERDDVQGRQEMERMLEHVIDVAEDLGIVAHWVREQVR</sequence>
<dbReference type="Proteomes" id="UP001489719">
    <property type="component" value="Unassembled WGS sequence"/>
</dbReference>
<dbReference type="EMBL" id="MU970040">
    <property type="protein sequence ID" value="KAK9325470.1"/>
    <property type="molecule type" value="Genomic_DNA"/>
</dbReference>
<accession>A0ACC3TXI1</accession>
<gene>
    <name evidence="1" type="ORF">V1517DRAFT_314225</name>
</gene>
<protein>
    <submittedName>
        <fullName evidence="1">Mediator of RNA polymerase II transcription subunit 1-domain-containing protein</fullName>
    </submittedName>
</protein>
<evidence type="ECO:0000313" key="1">
    <source>
        <dbReference type="EMBL" id="KAK9325470.1"/>
    </source>
</evidence>
<name>A0ACC3TXI1_9ASCO</name>
<reference evidence="2" key="1">
    <citation type="journal article" date="2024" name="Front. Bioeng. Biotechnol.">
        <title>Genome-scale model development and genomic sequencing of the oleaginous clade Lipomyces.</title>
        <authorList>
            <person name="Czajka J.J."/>
            <person name="Han Y."/>
            <person name="Kim J."/>
            <person name="Mondo S.J."/>
            <person name="Hofstad B.A."/>
            <person name="Robles A."/>
            <person name="Haridas S."/>
            <person name="Riley R."/>
            <person name="LaButti K."/>
            <person name="Pangilinan J."/>
            <person name="Andreopoulos W."/>
            <person name="Lipzen A."/>
            <person name="Yan J."/>
            <person name="Wang M."/>
            <person name="Ng V."/>
            <person name="Grigoriev I.V."/>
            <person name="Spatafora J.W."/>
            <person name="Magnuson J.K."/>
            <person name="Baker S.E."/>
            <person name="Pomraning K.R."/>
        </authorList>
    </citation>
    <scope>NUCLEOTIDE SEQUENCE [LARGE SCALE GENOMIC DNA]</scope>
    <source>
        <strain evidence="2">CBS 10300</strain>
    </source>
</reference>
<organism evidence="1 2">
    <name type="scientific">Lipomyces orientalis</name>
    <dbReference type="NCBI Taxonomy" id="1233043"/>
    <lineage>
        <taxon>Eukaryota</taxon>
        <taxon>Fungi</taxon>
        <taxon>Dikarya</taxon>
        <taxon>Ascomycota</taxon>
        <taxon>Saccharomycotina</taxon>
        <taxon>Lipomycetes</taxon>
        <taxon>Lipomycetales</taxon>
        <taxon>Lipomycetaceae</taxon>
        <taxon>Lipomyces</taxon>
    </lineage>
</organism>
<evidence type="ECO:0000313" key="2">
    <source>
        <dbReference type="Proteomes" id="UP001489719"/>
    </source>
</evidence>
<comment type="caution">
    <text evidence="1">The sequence shown here is derived from an EMBL/GenBank/DDBJ whole genome shotgun (WGS) entry which is preliminary data.</text>
</comment>
<proteinExistence type="predicted"/>